<gene>
    <name evidence="1" type="ORF">DFH08DRAFT_873724</name>
</gene>
<evidence type="ECO:0000313" key="1">
    <source>
        <dbReference type="EMBL" id="KAJ7342889.1"/>
    </source>
</evidence>
<keyword evidence="2" id="KW-1185">Reference proteome</keyword>
<organism evidence="1 2">
    <name type="scientific">Mycena albidolilacea</name>
    <dbReference type="NCBI Taxonomy" id="1033008"/>
    <lineage>
        <taxon>Eukaryota</taxon>
        <taxon>Fungi</taxon>
        <taxon>Dikarya</taxon>
        <taxon>Basidiomycota</taxon>
        <taxon>Agaricomycotina</taxon>
        <taxon>Agaricomycetes</taxon>
        <taxon>Agaricomycetidae</taxon>
        <taxon>Agaricales</taxon>
        <taxon>Marasmiineae</taxon>
        <taxon>Mycenaceae</taxon>
        <taxon>Mycena</taxon>
    </lineage>
</organism>
<comment type="caution">
    <text evidence="1">The sequence shown here is derived from an EMBL/GenBank/DDBJ whole genome shotgun (WGS) entry which is preliminary data.</text>
</comment>
<reference evidence="1" key="1">
    <citation type="submission" date="2023-03" db="EMBL/GenBank/DDBJ databases">
        <title>Massive genome expansion in bonnet fungi (Mycena s.s.) driven by repeated elements and novel gene families across ecological guilds.</title>
        <authorList>
            <consortium name="Lawrence Berkeley National Laboratory"/>
            <person name="Harder C.B."/>
            <person name="Miyauchi S."/>
            <person name="Viragh M."/>
            <person name="Kuo A."/>
            <person name="Thoen E."/>
            <person name="Andreopoulos B."/>
            <person name="Lu D."/>
            <person name="Skrede I."/>
            <person name="Drula E."/>
            <person name="Henrissat B."/>
            <person name="Morin E."/>
            <person name="Kohler A."/>
            <person name="Barry K."/>
            <person name="LaButti K."/>
            <person name="Morin E."/>
            <person name="Salamov A."/>
            <person name="Lipzen A."/>
            <person name="Mereny Z."/>
            <person name="Hegedus B."/>
            <person name="Baldrian P."/>
            <person name="Stursova M."/>
            <person name="Weitz H."/>
            <person name="Taylor A."/>
            <person name="Grigoriev I.V."/>
            <person name="Nagy L.G."/>
            <person name="Martin F."/>
            <person name="Kauserud H."/>
        </authorList>
    </citation>
    <scope>NUCLEOTIDE SEQUENCE</scope>
    <source>
        <strain evidence="1">CBHHK002</strain>
    </source>
</reference>
<dbReference type="AlphaFoldDB" id="A0AAD6ZWB2"/>
<dbReference type="Proteomes" id="UP001218218">
    <property type="component" value="Unassembled WGS sequence"/>
</dbReference>
<dbReference type="EMBL" id="JARIHO010000024">
    <property type="protein sequence ID" value="KAJ7342889.1"/>
    <property type="molecule type" value="Genomic_DNA"/>
</dbReference>
<sequence>MRSWRVLLGSSLLMNHDNYHDALLPGDFIAQPVPSIQPFISPQLPISSRNRTQSGVGMLNPDSTLHLSTPDTTPAQEVDKGHRSRAILLRCRLESTTDITPLLPLSLDHPEKTILHSNFSTWCPALEVLFFSSCFSFLLPSHQLTQWLASSYPSSRCFVFARLWLRPSNSVPSTAHLTAKRAAGLRRLLPPLSRPLALTLFSPALTPPPQPHLQLPPPLSNRS</sequence>
<accession>A0AAD6ZWB2</accession>
<name>A0AAD6ZWB2_9AGAR</name>
<evidence type="ECO:0000313" key="2">
    <source>
        <dbReference type="Proteomes" id="UP001218218"/>
    </source>
</evidence>
<proteinExistence type="predicted"/>
<protein>
    <submittedName>
        <fullName evidence="1">Uncharacterized protein</fullName>
    </submittedName>
</protein>